<reference evidence="1 2" key="1">
    <citation type="submission" date="2016-05" db="EMBL/GenBank/DDBJ databases">
        <title>Genome sequencing reveals origins of a unique bacterial endosymbiosis in the earliest lineages of terrestrial Fungi.</title>
        <authorList>
            <consortium name="DOE Joint Genome Institute"/>
            <person name="Uehling J."/>
            <person name="Gryganskyi A."/>
            <person name="Hameed K."/>
            <person name="Tschaplinski T."/>
            <person name="Misztal P."/>
            <person name="Wu S."/>
            <person name="Desiro A."/>
            <person name="Vande Pol N."/>
            <person name="Du Z.-Y."/>
            <person name="Zienkiewicz A."/>
            <person name="Zienkiewicz K."/>
            <person name="Morin E."/>
            <person name="Tisserant E."/>
            <person name="Splivallo R."/>
            <person name="Hainaut M."/>
            <person name="Henrissat B."/>
            <person name="Ohm R."/>
            <person name="Kuo A."/>
            <person name="Yan J."/>
            <person name="Lipzen A."/>
            <person name="Nolan M."/>
            <person name="Labutti K."/>
            <person name="Barry K."/>
            <person name="Goldstein A."/>
            <person name="Labbe J."/>
            <person name="Schadt C."/>
            <person name="Tuskan G."/>
            <person name="Grigoriev I."/>
            <person name="Martin F."/>
            <person name="Vilgalys R."/>
            <person name="Bonito G."/>
        </authorList>
    </citation>
    <scope>NUCLEOTIDE SEQUENCE [LARGE SCALE GENOMIC DNA]</scope>
    <source>
        <strain evidence="1 2">AG-77</strain>
    </source>
</reference>
<keyword evidence="2" id="KW-1185">Reference proteome</keyword>
<dbReference type="Proteomes" id="UP000078512">
    <property type="component" value="Unassembled WGS sequence"/>
</dbReference>
<evidence type="ECO:0000313" key="2">
    <source>
        <dbReference type="Proteomes" id="UP000078512"/>
    </source>
</evidence>
<gene>
    <name evidence="1" type="ORF">K457DRAFT_18752</name>
</gene>
<accession>A0A197JX56</accession>
<proteinExistence type="predicted"/>
<name>A0A197JX56_9FUNG</name>
<sequence>MYDVFGPVSITLTGPKAGEWRDAKYKFNITGPIPKPKPASAKRFSPTGSEIDSGASTNIFSRAVGGGMENPGGIEADGLGSGGLSTGALAGIVCSAVVVFGVAAPGQAILVDFRLPQSQAVSTRSRPQKMVDQLIVPRFECFDHRVTLCLGKVTSDLGLDNVAHPIHQVLHRGLPNQLRFAMTFILRLAADMLR</sequence>
<dbReference type="AlphaFoldDB" id="A0A197JX56"/>
<protein>
    <submittedName>
        <fullName evidence="1">Uncharacterized protein</fullName>
    </submittedName>
</protein>
<evidence type="ECO:0000313" key="1">
    <source>
        <dbReference type="EMBL" id="OAQ29902.1"/>
    </source>
</evidence>
<dbReference type="EMBL" id="KV442038">
    <property type="protein sequence ID" value="OAQ29902.1"/>
    <property type="molecule type" value="Genomic_DNA"/>
</dbReference>
<organism evidence="1 2">
    <name type="scientific">Linnemannia elongata AG-77</name>
    <dbReference type="NCBI Taxonomy" id="1314771"/>
    <lineage>
        <taxon>Eukaryota</taxon>
        <taxon>Fungi</taxon>
        <taxon>Fungi incertae sedis</taxon>
        <taxon>Mucoromycota</taxon>
        <taxon>Mortierellomycotina</taxon>
        <taxon>Mortierellomycetes</taxon>
        <taxon>Mortierellales</taxon>
        <taxon>Mortierellaceae</taxon>
        <taxon>Linnemannia</taxon>
    </lineage>
</organism>